<dbReference type="EMBL" id="ABXX02000002">
    <property type="protein sequence ID" value="EEG71419.1"/>
    <property type="molecule type" value="Genomic_DNA"/>
</dbReference>
<evidence type="ECO:0000313" key="1">
    <source>
        <dbReference type="EMBL" id="EEG71419.1"/>
    </source>
</evidence>
<sequence>MKASNSADVIPLLFSSHIKLSYRGHRPFRNASHNDAVGRT</sequence>
<proteinExistence type="predicted"/>
<accession>C0BRX4</accession>
<dbReference type="AlphaFoldDB" id="C0BRX4"/>
<dbReference type="Proteomes" id="UP000003875">
    <property type="component" value="Unassembled WGS sequence"/>
</dbReference>
<protein>
    <submittedName>
        <fullName evidence="1">Uncharacterized protein</fullName>
    </submittedName>
</protein>
<comment type="caution">
    <text evidence="1">The sequence shown here is derived from an EMBL/GenBank/DDBJ whole genome shotgun (WGS) entry which is preliminary data.</text>
</comment>
<evidence type="ECO:0000313" key="2">
    <source>
        <dbReference type="Proteomes" id="UP000003875"/>
    </source>
</evidence>
<gene>
    <name evidence="1" type="ORF">BIFPSEUDO_03389</name>
</gene>
<organism evidence="1 2">
    <name type="scientific">Bifidobacterium pseudocatenulatum DSM 20438 = JCM 1200 = LMG 10505</name>
    <dbReference type="NCBI Taxonomy" id="547043"/>
    <lineage>
        <taxon>Bacteria</taxon>
        <taxon>Bacillati</taxon>
        <taxon>Actinomycetota</taxon>
        <taxon>Actinomycetes</taxon>
        <taxon>Bifidobacteriales</taxon>
        <taxon>Bifidobacteriaceae</taxon>
        <taxon>Bifidobacterium</taxon>
    </lineage>
</organism>
<reference evidence="1 2" key="1">
    <citation type="submission" date="2009-02" db="EMBL/GenBank/DDBJ databases">
        <title>Draft genome sequence of Bifidobacterium pseudocatenulatum (DSM 20438).</title>
        <authorList>
            <person name="Sudarsanam P."/>
            <person name="Ley R."/>
            <person name="Guruge J."/>
            <person name="Turnbaugh P.J."/>
            <person name="Mahowald M."/>
            <person name="Liep D."/>
            <person name="Gordon J."/>
        </authorList>
    </citation>
    <scope>NUCLEOTIDE SEQUENCE [LARGE SCALE GENOMIC DNA]</scope>
    <source>
        <strain evidence="1 2">DSM 20438</strain>
    </source>
</reference>
<name>C0BRX4_BIFPS</name>
<reference evidence="1 2" key="2">
    <citation type="submission" date="2009-02" db="EMBL/GenBank/DDBJ databases">
        <authorList>
            <person name="Fulton L."/>
            <person name="Clifton S."/>
            <person name="Fulton B."/>
            <person name="Xu J."/>
            <person name="Minx P."/>
            <person name="Pepin K.H."/>
            <person name="Johnson M."/>
            <person name="Bhonagiri V."/>
            <person name="Nash W.E."/>
            <person name="Mardis E.R."/>
            <person name="Wilson R.K."/>
        </authorList>
    </citation>
    <scope>NUCLEOTIDE SEQUENCE [LARGE SCALE GENOMIC DNA]</scope>
    <source>
        <strain evidence="1 2">DSM 20438</strain>
    </source>
</reference>